<dbReference type="Proteomes" id="UP001207468">
    <property type="component" value="Unassembled WGS sequence"/>
</dbReference>
<gene>
    <name evidence="1" type="ORF">F5148DRAFT_1146536</name>
</gene>
<accession>A0ACC0UJA1</accession>
<protein>
    <submittedName>
        <fullName evidence="1">Uncharacterized protein</fullName>
    </submittedName>
</protein>
<comment type="caution">
    <text evidence="1">The sequence shown here is derived from an EMBL/GenBank/DDBJ whole genome shotgun (WGS) entry which is preliminary data.</text>
</comment>
<organism evidence="1 2">
    <name type="scientific">Russula earlei</name>
    <dbReference type="NCBI Taxonomy" id="71964"/>
    <lineage>
        <taxon>Eukaryota</taxon>
        <taxon>Fungi</taxon>
        <taxon>Dikarya</taxon>
        <taxon>Basidiomycota</taxon>
        <taxon>Agaricomycotina</taxon>
        <taxon>Agaricomycetes</taxon>
        <taxon>Russulales</taxon>
        <taxon>Russulaceae</taxon>
        <taxon>Russula</taxon>
    </lineage>
</organism>
<evidence type="ECO:0000313" key="1">
    <source>
        <dbReference type="EMBL" id="KAI9511805.1"/>
    </source>
</evidence>
<dbReference type="EMBL" id="JAGFNK010000016">
    <property type="protein sequence ID" value="KAI9511805.1"/>
    <property type="molecule type" value="Genomic_DNA"/>
</dbReference>
<name>A0ACC0UJA1_9AGAM</name>
<sequence>MGEVAMMGAGVTVCDAGMIMVGATEMGGEAESTVAGNTETFGVVAEHKMGAAEAMETASRTETGTDAEMTKVGGAGMLTDKAEVMGVAGCKKKAVGVMASKTVGKAEAMDVAECEMGAAWATEAVGDKGTAAAAGETVVEVVVCNAKMLKAEVEVMEVVGQQDSSRRGDRGSWKNWGHMLRSA</sequence>
<reference evidence="1" key="1">
    <citation type="submission" date="2021-03" db="EMBL/GenBank/DDBJ databases">
        <title>Evolutionary priming and transition to the ectomycorrhizal habit in an iconic lineage of mushroom-forming fungi: is preadaptation a requirement?</title>
        <authorList>
            <consortium name="DOE Joint Genome Institute"/>
            <person name="Looney B.P."/>
            <person name="Miyauchi S."/>
            <person name="Morin E."/>
            <person name="Drula E."/>
            <person name="Courty P.E."/>
            <person name="Chicoki N."/>
            <person name="Fauchery L."/>
            <person name="Kohler A."/>
            <person name="Kuo A."/>
            <person name="LaButti K."/>
            <person name="Pangilinan J."/>
            <person name="Lipzen A."/>
            <person name="Riley R."/>
            <person name="Andreopoulos W."/>
            <person name="He G."/>
            <person name="Johnson J."/>
            <person name="Barry K.W."/>
            <person name="Grigoriev I.V."/>
            <person name="Nagy L."/>
            <person name="Hibbett D."/>
            <person name="Henrissat B."/>
            <person name="Matheny P.B."/>
            <person name="Labbe J."/>
            <person name="Martin A.F."/>
        </authorList>
    </citation>
    <scope>NUCLEOTIDE SEQUENCE</scope>
    <source>
        <strain evidence="1">BPL698</strain>
    </source>
</reference>
<evidence type="ECO:0000313" key="2">
    <source>
        <dbReference type="Proteomes" id="UP001207468"/>
    </source>
</evidence>
<proteinExistence type="predicted"/>
<keyword evidence="2" id="KW-1185">Reference proteome</keyword>